<evidence type="ECO:0008006" key="3">
    <source>
        <dbReference type="Google" id="ProtNLM"/>
    </source>
</evidence>
<dbReference type="SUPFAM" id="SSF48371">
    <property type="entry name" value="ARM repeat"/>
    <property type="match status" value="1"/>
</dbReference>
<dbReference type="OrthoDB" id="9776303at2"/>
<dbReference type="RefSeq" id="WP_091838050.1">
    <property type="nucleotide sequence ID" value="NZ_FPAA01000010.1"/>
</dbReference>
<protein>
    <recommendedName>
        <fullName evidence="3">HEAT repeat-containing protein</fullName>
    </recommendedName>
</protein>
<evidence type="ECO:0000313" key="1">
    <source>
        <dbReference type="EMBL" id="SFS88700.1"/>
    </source>
</evidence>
<sequence>MKGLSTKEHERFDELYRTPCEKRKQEILHAFANTESLDTLIYLIPFAIKSDETIQNAARETIDHIAFQQCRGEWIGLDQYIRRLNPYLYYKNLSMWIKWHQLSPTVVRSMSIIEEADVSFLGLCSFHRNGYVREAAVESLAGHFSGKEIPFLLLRMNDGVPNIRYKAHLALNVRIRMGSAKYFLKFIHLVKHLAKLYHRENCSALVEEIFSLLRHPDSQDVLISGFYEQDQAVRRFSYELAISLPEVDHHFVISEALRQHDGMIRLQVAKYICKIDQIDEVMPWLERIKRDTFPPVRQLALQTSVERFPDQSLAELHLALLDRNKTIRQMARYYLQGEAVDFPTFYRRKLKEIELRRLPNAIMGLGETGTKSDSQWVAAFVNHERARVHRSAIKVLGVLDPKGYMEVFFQALQSDKRGLSREARDILADHVVLGHANLLEDLYLKDLPLHAKKNILYLFSKLSKADNIFYFIRACNTQEEETRKVAMNYIISWIHGYNMDFFIAMSAEKQQQLKKGFYEVKEWFSAETIHQFAFKYDHE</sequence>
<dbReference type="InterPro" id="IPR016024">
    <property type="entry name" value="ARM-type_fold"/>
</dbReference>
<reference evidence="2" key="1">
    <citation type="submission" date="2016-10" db="EMBL/GenBank/DDBJ databases">
        <authorList>
            <person name="Varghese N."/>
            <person name="Submissions S."/>
        </authorList>
    </citation>
    <scope>NUCLEOTIDE SEQUENCE [LARGE SCALE GENOMIC DNA]</scope>
    <source>
        <strain evidence="2">DSM 45789</strain>
    </source>
</reference>
<dbReference type="InterPro" id="IPR011989">
    <property type="entry name" value="ARM-like"/>
</dbReference>
<proteinExistence type="predicted"/>
<gene>
    <name evidence="1" type="ORF">SAMN05444972_11022</name>
</gene>
<name>A0A1I6THP8_9BACL</name>
<dbReference type="Gene3D" id="1.25.10.10">
    <property type="entry name" value="Leucine-rich Repeat Variant"/>
    <property type="match status" value="1"/>
</dbReference>
<accession>A0A1I6THP8</accession>
<dbReference type="EMBL" id="FPAA01000010">
    <property type="protein sequence ID" value="SFS88700.1"/>
    <property type="molecule type" value="Genomic_DNA"/>
</dbReference>
<evidence type="ECO:0000313" key="2">
    <source>
        <dbReference type="Proteomes" id="UP000198660"/>
    </source>
</evidence>
<dbReference type="AlphaFoldDB" id="A0A1I6THP8"/>
<keyword evidence="2" id="KW-1185">Reference proteome</keyword>
<organism evidence="1 2">
    <name type="scientific">Marininema halotolerans</name>
    <dbReference type="NCBI Taxonomy" id="1155944"/>
    <lineage>
        <taxon>Bacteria</taxon>
        <taxon>Bacillati</taxon>
        <taxon>Bacillota</taxon>
        <taxon>Bacilli</taxon>
        <taxon>Bacillales</taxon>
        <taxon>Thermoactinomycetaceae</taxon>
        <taxon>Marininema</taxon>
    </lineage>
</organism>
<dbReference type="Proteomes" id="UP000198660">
    <property type="component" value="Unassembled WGS sequence"/>
</dbReference>